<dbReference type="RefSeq" id="WP_132315872.1">
    <property type="nucleotide sequence ID" value="NZ_SMKR01000007.1"/>
</dbReference>
<sequence length="283" mass="29997">MALVQGIPGEFGPQPWGDAILRNCESLLLRITRRPADHEVRLPGLATTPRHVVEDRTGRALTWRRDGDDLLVRLPDSAEAPVVRVTLKGKLRIVPPDTVTANADGVWDLTATGTTSHLVARRAADVAVRVFTESTAGRATACVALAGQTYAEADADRTIGPFQVPARLVVPLRVEATGVRRVLVAPIGTVLASIHPTSGGALSVVVTNFGRTPARGDARLRLPDGSRCKWSFAGLEPGDSTTWPVRIGGPAGRHEVRVRLDAGRRSASSPYSVCLPAGSGDVP</sequence>
<name>A0A4R4XGM5_9ACTN</name>
<dbReference type="Proteomes" id="UP000295172">
    <property type="component" value="Unassembled WGS sequence"/>
</dbReference>
<proteinExistence type="predicted"/>
<keyword evidence="2" id="KW-1185">Reference proteome</keyword>
<protein>
    <submittedName>
        <fullName evidence="1">Uncharacterized protein</fullName>
    </submittedName>
</protein>
<reference evidence="1 2" key="1">
    <citation type="submission" date="2019-02" db="EMBL/GenBank/DDBJ databases">
        <title>Draft genome sequences of novel Actinobacteria.</title>
        <authorList>
            <person name="Sahin N."/>
            <person name="Ay H."/>
            <person name="Saygin H."/>
        </authorList>
    </citation>
    <scope>NUCLEOTIDE SEQUENCE [LARGE SCALE GENOMIC DNA]</scope>
    <source>
        <strain evidence="1 2">16K104</strain>
    </source>
</reference>
<evidence type="ECO:0000313" key="2">
    <source>
        <dbReference type="Proteomes" id="UP000295172"/>
    </source>
</evidence>
<dbReference type="AlphaFoldDB" id="A0A4R4XGM5"/>
<comment type="caution">
    <text evidence="1">The sequence shown here is derived from an EMBL/GenBank/DDBJ whole genome shotgun (WGS) entry which is preliminary data.</text>
</comment>
<gene>
    <name evidence="1" type="ORF">E1218_02770</name>
</gene>
<accession>A0A4R4XGM5</accession>
<organism evidence="1 2">
    <name type="scientific">Kribbella turkmenica</name>
    <dbReference type="NCBI Taxonomy" id="2530375"/>
    <lineage>
        <taxon>Bacteria</taxon>
        <taxon>Bacillati</taxon>
        <taxon>Actinomycetota</taxon>
        <taxon>Actinomycetes</taxon>
        <taxon>Propionibacteriales</taxon>
        <taxon>Kribbellaceae</taxon>
        <taxon>Kribbella</taxon>
    </lineage>
</organism>
<evidence type="ECO:0000313" key="1">
    <source>
        <dbReference type="EMBL" id="TDD29884.1"/>
    </source>
</evidence>
<dbReference type="OrthoDB" id="3809656at2"/>
<dbReference type="EMBL" id="SMKR01000007">
    <property type="protein sequence ID" value="TDD29884.1"/>
    <property type="molecule type" value="Genomic_DNA"/>
</dbReference>